<gene>
    <name evidence="2" type="ORF">DI533_21805</name>
</gene>
<dbReference type="PROSITE" id="PS51257">
    <property type="entry name" value="PROKAR_LIPOPROTEIN"/>
    <property type="match status" value="1"/>
</dbReference>
<sequence>MTRVFFGLLCLFLISSCGEQAPSDRSARILLLGDSMFASNKAVGGSVADVIEAALGLEVVDRSVLGARYFYALPISGSAGLKLTAQYRPGLWDVIVLNGGGNDLLFGCGCGQCAGVLDRLISSDGRRGAIPAYIAELRKSGAQVVYAGYLRNPGTATPIKACGPAGNELDRRLAALDKLDPGMSFLPMADLVPHGSLLYHQIDRIHPSRTGSREIGLRIAREIGPLVGRPPGRYAPSDD</sequence>
<protein>
    <submittedName>
        <fullName evidence="2">SGNH/GDSL hydrolase family protein</fullName>
    </submittedName>
</protein>
<dbReference type="CDD" id="cd00229">
    <property type="entry name" value="SGNH_hydrolase"/>
    <property type="match status" value="1"/>
</dbReference>
<name>A0A2W5TG49_CERSP</name>
<feature type="domain" description="SGNH hydrolase-type esterase" evidence="1">
    <location>
        <begin position="31"/>
        <end position="213"/>
    </location>
</feature>
<dbReference type="AlphaFoldDB" id="A0A2W5TG49"/>
<evidence type="ECO:0000313" key="3">
    <source>
        <dbReference type="Proteomes" id="UP000248975"/>
    </source>
</evidence>
<dbReference type="InterPro" id="IPR036514">
    <property type="entry name" value="SGNH_hydro_sf"/>
</dbReference>
<dbReference type="Pfam" id="PF13472">
    <property type="entry name" value="Lipase_GDSL_2"/>
    <property type="match status" value="1"/>
</dbReference>
<evidence type="ECO:0000313" key="2">
    <source>
        <dbReference type="EMBL" id="PZQ94627.1"/>
    </source>
</evidence>
<reference evidence="2 3" key="1">
    <citation type="submission" date="2017-08" db="EMBL/GenBank/DDBJ databases">
        <title>Infants hospitalized years apart are colonized by the same room-sourced microbial strains.</title>
        <authorList>
            <person name="Brooks B."/>
            <person name="Olm M.R."/>
            <person name="Firek B.A."/>
            <person name="Baker R."/>
            <person name="Thomas B.C."/>
            <person name="Morowitz M.J."/>
            <person name="Banfield J.F."/>
        </authorList>
    </citation>
    <scope>NUCLEOTIDE SEQUENCE [LARGE SCALE GENOMIC DNA]</scope>
    <source>
        <strain evidence="2">S2_003_000_R2_11</strain>
    </source>
</reference>
<keyword evidence="2" id="KW-0378">Hydrolase</keyword>
<comment type="caution">
    <text evidence="2">The sequence shown here is derived from an EMBL/GenBank/DDBJ whole genome shotgun (WGS) entry which is preliminary data.</text>
</comment>
<dbReference type="InterPro" id="IPR013830">
    <property type="entry name" value="SGNH_hydro"/>
</dbReference>
<organism evidence="2 3">
    <name type="scientific">Cereibacter sphaeroides</name>
    <name type="common">Rhodobacter sphaeroides</name>
    <dbReference type="NCBI Taxonomy" id="1063"/>
    <lineage>
        <taxon>Bacteria</taxon>
        <taxon>Pseudomonadati</taxon>
        <taxon>Pseudomonadota</taxon>
        <taxon>Alphaproteobacteria</taxon>
        <taxon>Rhodobacterales</taxon>
        <taxon>Paracoccaceae</taxon>
        <taxon>Cereibacter</taxon>
    </lineage>
</organism>
<dbReference type="EMBL" id="QFQS01000016">
    <property type="protein sequence ID" value="PZQ94627.1"/>
    <property type="molecule type" value="Genomic_DNA"/>
</dbReference>
<proteinExistence type="predicted"/>
<dbReference type="GO" id="GO:0016788">
    <property type="term" value="F:hydrolase activity, acting on ester bonds"/>
    <property type="evidence" value="ECO:0007669"/>
    <property type="project" value="UniProtKB-ARBA"/>
</dbReference>
<dbReference type="Gene3D" id="3.40.50.1110">
    <property type="entry name" value="SGNH hydrolase"/>
    <property type="match status" value="1"/>
</dbReference>
<dbReference type="SUPFAM" id="SSF52266">
    <property type="entry name" value="SGNH hydrolase"/>
    <property type="match status" value="1"/>
</dbReference>
<evidence type="ECO:0000259" key="1">
    <source>
        <dbReference type="Pfam" id="PF13472"/>
    </source>
</evidence>
<accession>A0A2W5TG49</accession>
<dbReference type="Proteomes" id="UP000248975">
    <property type="component" value="Unassembled WGS sequence"/>
</dbReference>